<dbReference type="SUPFAM" id="SSF55031">
    <property type="entry name" value="Bacterial exopeptidase dimerisation domain"/>
    <property type="match status" value="1"/>
</dbReference>
<dbReference type="EMBL" id="PQXO01000448">
    <property type="protein sequence ID" value="TGO84935.1"/>
    <property type="molecule type" value="Genomic_DNA"/>
</dbReference>
<keyword evidence="4" id="KW-0378">Hydrolase</keyword>
<comment type="cofactor">
    <cofactor evidence="1">
        <name>Zn(2+)</name>
        <dbReference type="ChEBI" id="CHEBI:29105"/>
    </cofactor>
</comment>
<evidence type="ECO:0000259" key="6">
    <source>
        <dbReference type="Pfam" id="PF07687"/>
    </source>
</evidence>
<dbReference type="OrthoDB" id="3064516at2759"/>
<dbReference type="InterPro" id="IPR011650">
    <property type="entry name" value="Peptidase_M20_dimer"/>
</dbReference>
<dbReference type="GO" id="GO:0046872">
    <property type="term" value="F:metal ion binding"/>
    <property type="evidence" value="ECO:0007669"/>
    <property type="project" value="UniProtKB-KW"/>
</dbReference>
<organism evidence="7 8">
    <name type="scientific">Botrytis porri</name>
    <dbReference type="NCBI Taxonomy" id="87229"/>
    <lineage>
        <taxon>Eukaryota</taxon>
        <taxon>Fungi</taxon>
        <taxon>Dikarya</taxon>
        <taxon>Ascomycota</taxon>
        <taxon>Pezizomycotina</taxon>
        <taxon>Leotiomycetes</taxon>
        <taxon>Helotiales</taxon>
        <taxon>Sclerotiniaceae</taxon>
        <taxon>Botrytis</taxon>
    </lineage>
</organism>
<dbReference type="Gene3D" id="3.40.630.10">
    <property type="entry name" value="Zn peptidases"/>
    <property type="match status" value="1"/>
</dbReference>
<feature type="domain" description="Peptidase M20 dimerisation" evidence="6">
    <location>
        <begin position="139"/>
        <end position="217"/>
    </location>
</feature>
<evidence type="ECO:0000256" key="4">
    <source>
        <dbReference type="ARBA" id="ARBA00022801"/>
    </source>
</evidence>
<evidence type="ECO:0000256" key="2">
    <source>
        <dbReference type="ARBA" id="ARBA00006247"/>
    </source>
</evidence>
<dbReference type="GO" id="GO:0016787">
    <property type="term" value="F:hydrolase activity"/>
    <property type="evidence" value="ECO:0007669"/>
    <property type="project" value="UniProtKB-KW"/>
</dbReference>
<name>A0A4Z1KRU7_9HELO</name>
<evidence type="ECO:0000313" key="8">
    <source>
        <dbReference type="Proteomes" id="UP000297280"/>
    </source>
</evidence>
<reference evidence="7 8" key="1">
    <citation type="submission" date="2017-12" db="EMBL/GenBank/DDBJ databases">
        <title>Comparative genomics of Botrytis spp.</title>
        <authorList>
            <person name="Valero-Jimenez C.A."/>
            <person name="Tapia P."/>
            <person name="Veloso J."/>
            <person name="Silva-Moreno E."/>
            <person name="Staats M."/>
            <person name="Valdes J.H."/>
            <person name="Van Kan J.A.L."/>
        </authorList>
    </citation>
    <scope>NUCLEOTIDE SEQUENCE [LARGE SCALE GENOMIC DNA]</scope>
    <source>
        <strain evidence="7 8">MUCL3349</strain>
    </source>
</reference>
<sequence>MPMNPNAEEHSRLTDAESNLIRLHKDLISIESITGNDLMDTVGPYIPHSRSSDGEENMICGRGSTDAKGCMTSQILAVEELIAEYSIHEGDIGLLFVVGEETDGAGMKRASEVFQQDGITWESVIFGEPSEHKLVLGYKVALAFEIIAHGKDAHSSCPELGINAISILIKSLAEIDGIRLPGSGKLGETTTSIGMIQGGVALNVIPAAASASVLTRLAVMREVWKWNVVVISVL</sequence>
<dbReference type="SUPFAM" id="SSF53187">
    <property type="entry name" value="Zn-dependent exopeptidases"/>
    <property type="match status" value="1"/>
</dbReference>
<comment type="caution">
    <text evidence="7">The sequence shown here is derived from an EMBL/GenBank/DDBJ whole genome shotgun (WGS) entry which is preliminary data.</text>
</comment>
<keyword evidence="3" id="KW-0479">Metal-binding</keyword>
<evidence type="ECO:0000256" key="5">
    <source>
        <dbReference type="ARBA" id="ARBA00022833"/>
    </source>
</evidence>
<evidence type="ECO:0000256" key="1">
    <source>
        <dbReference type="ARBA" id="ARBA00001947"/>
    </source>
</evidence>
<gene>
    <name evidence="7" type="ORF">BPOR_0449g00060</name>
</gene>
<comment type="similarity">
    <text evidence="2">Belongs to the peptidase M20A family.</text>
</comment>
<dbReference type="AlphaFoldDB" id="A0A4Z1KRU7"/>
<dbReference type="InterPro" id="IPR036264">
    <property type="entry name" value="Bact_exopeptidase_dim_dom"/>
</dbReference>
<dbReference type="PANTHER" id="PTHR43808:SF8">
    <property type="entry name" value="PEPTIDASE M20 DIMERISATION DOMAIN-CONTAINING PROTEIN"/>
    <property type="match status" value="1"/>
</dbReference>
<dbReference type="Pfam" id="PF07687">
    <property type="entry name" value="M20_dimer"/>
    <property type="match status" value="1"/>
</dbReference>
<evidence type="ECO:0000256" key="3">
    <source>
        <dbReference type="ARBA" id="ARBA00022723"/>
    </source>
</evidence>
<dbReference type="PANTHER" id="PTHR43808">
    <property type="entry name" value="ACETYLORNITHINE DEACETYLASE"/>
    <property type="match status" value="1"/>
</dbReference>
<dbReference type="Gene3D" id="3.30.70.360">
    <property type="match status" value="1"/>
</dbReference>
<dbReference type="Proteomes" id="UP000297280">
    <property type="component" value="Unassembled WGS sequence"/>
</dbReference>
<evidence type="ECO:0000313" key="7">
    <source>
        <dbReference type="EMBL" id="TGO84935.1"/>
    </source>
</evidence>
<keyword evidence="8" id="KW-1185">Reference proteome</keyword>
<accession>A0A4Z1KRU7</accession>
<dbReference type="InterPro" id="IPR050072">
    <property type="entry name" value="Peptidase_M20A"/>
</dbReference>
<keyword evidence="5" id="KW-0862">Zinc</keyword>
<proteinExistence type="inferred from homology"/>
<protein>
    <recommendedName>
        <fullName evidence="6">Peptidase M20 dimerisation domain-containing protein</fullName>
    </recommendedName>
</protein>
<dbReference type="STRING" id="87229.A0A4Z1KRU7"/>